<dbReference type="EMBL" id="CP066167">
    <property type="protein sequence ID" value="QQD19844.1"/>
    <property type="molecule type" value="Genomic_DNA"/>
</dbReference>
<keyword evidence="1" id="KW-0812">Transmembrane</keyword>
<organism evidence="2 3">
    <name type="scientific">Spongiibacter nanhainus</name>
    <dbReference type="NCBI Taxonomy" id="2794344"/>
    <lineage>
        <taxon>Bacteria</taxon>
        <taxon>Pseudomonadati</taxon>
        <taxon>Pseudomonadota</taxon>
        <taxon>Gammaproteobacteria</taxon>
        <taxon>Cellvibrionales</taxon>
        <taxon>Spongiibacteraceae</taxon>
        <taxon>Spongiibacter</taxon>
    </lineage>
</organism>
<reference evidence="2 3" key="1">
    <citation type="submission" date="2020-12" db="EMBL/GenBank/DDBJ databases">
        <authorList>
            <person name="Shan Y."/>
        </authorList>
    </citation>
    <scope>NUCLEOTIDE SEQUENCE [LARGE SCALE GENOMIC DNA]</scope>
    <source>
        <strain evidence="3">csc3.9</strain>
    </source>
</reference>
<protein>
    <submittedName>
        <fullName evidence="2">Uncharacterized protein</fullName>
    </submittedName>
</protein>
<feature type="transmembrane region" description="Helical" evidence="1">
    <location>
        <begin position="43"/>
        <end position="69"/>
    </location>
</feature>
<dbReference type="Proteomes" id="UP000596063">
    <property type="component" value="Chromosome"/>
</dbReference>
<name>A0A7T4R3T7_9GAMM</name>
<dbReference type="KEGG" id="snan:I6N98_08405"/>
<dbReference type="AlphaFoldDB" id="A0A7T4R3T7"/>
<dbReference type="RefSeq" id="WP_198571328.1">
    <property type="nucleotide sequence ID" value="NZ_CP066167.1"/>
</dbReference>
<sequence>MMSHPVLQRIKRYRTPVLSVVATVLLVTSAVYSFDVPWQDMMTYLAVCVAGVLVIACAAGLLVTVIKLLRR</sequence>
<gene>
    <name evidence="2" type="ORF">I6N98_08405</name>
</gene>
<evidence type="ECO:0000313" key="2">
    <source>
        <dbReference type="EMBL" id="QQD19844.1"/>
    </source>
</evidence>
<evidence type="ECO:0000313" key="3">
    <source>
        <dbReference type="Proteomes" id="UP000596063"/>
    </source>
</evidence>
<accession>A0A7T4R3T7</accession>
<proteinExistence type="predicted"/>
<keyword evidence="1" id="KW-1133">Transmembrane helix</keyword>
<keyword evidence="1" id="KW-0472">Membrane</keyword>
<evidence type="ECO:0000256" key="1">
    <source>
        <dbReference type="SAM" id="Phobius"/>
    </source>
</evidence>
<keyword evidence="3" id="KW-1185">Reference proteome</keyword>